<dbReference type="EMBL" id="JAINUG010000148">
    <property type="protein sequence ID" value="KAJ8392180.1"/>
    <property type="molecule type" value="Genomic_DNA"/>
</dbReference>
<evidence type="ECO:0000313" key="3">
    <source>
        <dbReference type="Proteomes" id="UP001221898"/>
    </source>
</evidence>
<evidence type="ECO:0000313" key="2">
    <source>
        <dbReference type="EMBL" id="KAJ8392180.1"/>
    </source>
</evidence>
<evidence type="ECO:0000256" key="1">
    <source>
        <dbReference type="SAM" id="MobiDB-lite"/>
    </source>
</evidence>
<keyword evidence="3" id="KW-1185">Reference proteome</keyword>
<gene>
    <name evidence="2" type="ORF">AAFF_G00077480</name>
</gene>
<name>A0AAD7RXU9_9TELE</name>
<reference evidence="2" key="1">
    <citation type="journal article" date="2023" name="Science">
        <title>Genome structures resolve the early diversification of teleost fishes.</title>
        <authorList>
            <person name="Parey E."/>
            <person name="Louis A."/>
            <person name="Montfort J."/>
            <person name="Bouchez O."/>
            <person name="Roques C."/>
            <person name="Iampietro C."/>
            <person name="Lluch J."/>
            <person name="Castinel A."/>
            <person name="Donnadieu C."/>
            <person name="Desvignes T."/>
            <person name="Floi Bucao C."/>
            <person name="Jouanno E."/>
            <person name="Wen M."/>
            <person name="Mejri S."/>
            <person name="Dirks R."/>
            <person name="Jansen H."/>
            <person name="Henkel C."/>
            <person name="Chen W.J."/>
            <person name="Zahm M."/>
            <person name="Cabau C."/>
            <person name="Klopp C."/>
            <person name="Thompson A.W."/>
            <person name="Robinson-Rechavi M."/>
            <person name="Braasch I."/>
            <person name="Lecointre G."/>
            <person name="Bobe J."/>
            <person name="Postlethwait J.H."/>
            <person name="Berthelot C."/>
            <person name="Roest Crollius H."/>
            <person name="Guiguen Y."/>
        </authorList>
    </citation>
    <scope>NUCLEOTIDE SEQUENCE</scope>
    <source>
        <strain evidence="2">NC1722</strain>
    </source>
</reference>
<organism evidence="2 3">
    <name type="scientific">Aldrovandia affinis</name>
    <dbReference type="NCBI Taxonomy" id="143900"/>
    <lineage>
        <taxon>Eukaryota</taxon>
        <taxon>Metazoa</taxon>
        <taxon>Chordata</taxon>
        <taxon>Craniata</taxon>
        <taxon>Vertebrata</taxon>
        <taxon>Euteleostomi</taxon>
        <taxon>Actinopterygii</taxon>
        <taxon>Neopterygii</taxon>
        <taxon>Teleostei</taxon>
        <taxon>Notacanthiformes</taxon>
        <taxon>Halosauridae</taxon>
        <taxon>Aldrovandia</taxon>
    </lineage>
</organism>
<dbReference type="AlphaFoldDB" id="A0AAD7RXU9"/>
<feature type="region of interest" description="Disordered" evidence="1">
    <location>
        <begin position="1"/>
        <end position="32"/>
    </location>
</feature>
<proteinExistence type="predicted"/>
<dbReference type="Proteomes" id="UP001221898">
    <property type="component" value="Unassembled WGS sequence"/>
</dbReference>
<accession>A0AAD7RXU9</accession>
<protein>
    <submittedName>
        <fullName evidence="2">Uncharacterized protein</fullName>
    </submittedName>
</protein>
<sequence>MLKSNKGVSAQEGVATTSSSTSITTTPDTFNRRLPSSMAGAVCWQGASVSGVKDPSCSPTGPVSVHQWGGQRPL</sequence>
<feature type="compositionally biased region" description="Low complexity" evidence="1">
    <location>
        <begin position="16"/>
        <end position="26"/>
    </location>
</feature>
<comment type="caution">
    <text evidence="2">The sequence shown here is derived from an EMBL/GenBank/DDBJ whole genome shotgun (WGS) entry which is preliminary data.</text>
</comment>
<feature type="region of interest" description="Disordered" evidence="1">
    <location>
        <begin position="49"/>
        <end position="74"/>
    </location>
</feature>